<dbReference type="InterPro" id="IPR050209">
    <property type="entry name" value="Rab_GTPases_membrane_traffic"/>
</dbReference>
<dbReference type="SMART" id="SM00176">
    <property type="entry name" value="RAN"/>
    <property type="match status" value="1"/>
</dbReference>
<dbReference type="OMA" id="ANGVMQY"/>
<keyword evidence="4" id="KW-0472">Membrane</keyword>
<keyword evidence="3" id="KW-0547">Nucleotide-binding</keyword>
<dbReference type="SUPFAM" id="SSF52540">
    <property type="entry name" value="P-loop containing nucleoside triphosphate hydrolases"/>
    <property type="match status" value="1"/>
</dbReference>
<evidence type="ECO:0000313" key="6">
    <source>
        <dbReference type="EMBL" id="TIB37208.1"/>
    </source>
</evidence>
<dbReference type="GO" id="GO:0005525">
    <property type="term" value="F:GTP binding"/>
    <property type="evidence" value="ECO:0007669"/>
    <property type="project" value="InterPro"/>
</dbReference>
<dbReference type="InterPro" id="IPR005225">
    <property type="entry name" value="Small_GTP-bd"/>
</dbReference>
<dbReference type="NCBIfam" id="TIGR00231">
    <property type="entry name" value="small_GTP"/>
    <property type="match status" value="1"/>
</dbReference>
<dbReference type="OrthoDB" id="9989112at2759"/>
<dbReference type="EMBL" id="SPOF01000025">
    <property type="protein sequence ID" value="TIB11232.1"/>
    <property type="molecule type" value="Genomic_DNA"/>
</dbReference>
<evidence type="ECO:0000313" key="8">
    <source>
        <dbReference type="Proteomes" id="UP000310689"/>
    </source>
</evidence>
<dbReference type="PROSITE" id="PS51421">
    <property type="entry name" value="RAS"/>
    <property type="match status" value="1"/>
</dbReference>
<dbReference type="GO" id="GO:0012505">
    <property type="term" value="C:endomembrane system"/>
    <property type="evidence" value="ECO:0007669"/>
    <property type="project" value="UniProtKB-SubCell"/>
</dbReference>
<evidence type="ECO:0000313" key="5">
    <source>
        <dbReference type="EMBL" id="TIB11232.1"/>
    </source>
</evidence>
<evidence type="ECO:0000256" key="2">
    <source>
        <dbReference type="ARBA" id="ARBA00006270"/>
    </source>
</evidence>
<proteinExistence type="inferred from homology"/>
<dbReference type="PRINTS" id="PR00449">
    <property type="entry name" value="RASTRNSFRMNG"/>
</dbReference>
<reference evidence="7 8" key="1">
    <citation type="submission" date="2019-03" db="EMBL/GenBank/DDBJ databases">
        <title>Sequencing 23 genomes of Wallemia ichthyophaga.</title>
        <authorList>
            <person name="Gostincar C."/>
        </authorList>
    </citation>
    <scope>NUCLEOTIDE SEQUENCE [LARGE SCALE GENOMIC DNA]</scope>
    <source>
        <strain evidence="6 8">EXF-6200</strain>
        <strain evidence="5 7">EXF-8621</strain>
    </source>
</reference>
<dbReference type="GO" id="GO:0003924">
    <property type="term" value="F:GTPase activity"/>
    <property type="evidence" value="ECO:0007669"/>
    <property type="project" value="InterPro"/>
</dbReference>
<dbReference type="Gene3D" id="3.40.50.300">
    <property type="entry name" value="P-loop containing nucleotide triphosphate hydrolases"/>
    <property type="match status" value="1"/>
</dbReference>
<dbReference type="CDD" id="cd00154">
    <property type="entry name" value="Rab"/>
    <property type="match status" value="1"/>
</dbReference>
<dbReference type="FunFam" id="3.40.50.300:FF:000586">
    <property type="entry name" value="Rab family GTPase"/>
    <property type="match status" value="1"/>
</dbReference>
<organism evidence="5 7">
    <name type="scientific">Wallemia ichthyophaga</name>
    <dbReference type="NCBI Taxonomy" id="245174"/>
    <lineage>
        <taxon>Eukaryota</taxon>
        <taxon>Fungi</taxon>
        <taxon>Dikarya</taxon>
        <taxon>Basidiomycota</taxon>
        <taxon>Wallemiomycotina</taxon>
        <taxon>Wallemiomycetes</taxon>
        <taxon>Wallemiales</taxon>
        <taxon>Wallemiaceae</taxon>
        <taxon>Wallemia</taxon>
    </lineage>
</organism>
<dbReference type="EMBL" id="SPOI01000106">
    <property type="protein sequence ID" value="TIB37208.1"/>
    <property type="molecule type" value="Genomic_DNA"/>
</dbReference>
<name>A0A4T0I2W2_WALIC</name>
<comment type="similarity">
    <text evidence="2">Belongs to the small GTPase superfamily. Rab family.</text>
</comment>
<dbReference type="AlphaFoldDB" id="A0A4T0I2W2"/>
<dbReference type="Pfam" id="PF00071">
    <property type="entry name" value="Ras"/>
    <property type="match status" value="1"/>
</dbReference>
<dbReference type="Proteomes" id="UP000310689">
    <property type="component" value="Unassembled WGS sequence"/>
</dbReference>
<evidence type="ECO:0000256" key="1">
    <source>
        <dbReference type="ARBA" id="ARBA00004308"/>
    </source>
</evidence>
<dbReference type="Proteomes" id="UP000306954">
    <property type="component" value="Unassembled WGS sequence"/>
</dbReference>
<evidence type="ECO:0000256" key="4">
    <source>
        <dbReference type="ARBA" id="ARBA00023136"/>
    </source>
</evidence>
<dbReference type="SMART" id="SM00173">
    <property type="entry name" value="RAS"/>
    <property type="match status" value="1"/>
</dbReference>
<comment type="subcellular location">
    <subcellularLocation>
        <location evidence="1">Endomembrane system</location>
    </subcellularLocation>
</comment>
<evidence type="ECO:0000313" key="7">
    <source>
        <dbReference type="Proteomes" id="UP000306954"/>
    </source>
</evidence>
<dbReference type="InterPro" id="IPR001806">
    <property type="entry name" value="Small_GTPase"/>
</dbReference>
<dbReference type="PROSITE" id="PS51419">
    <property type="entry name" value="RAB"/>
    <property type="match status" value="1"/>
</dbReference>
<gene>
    <name evidence="6" type="ORF">E3P86_02241</name>
    <name evidence="5" type="ORF">E3P90_02517</name>
</gene>
<protein>
    <submittedName>
        <fullName evidence="5">Uncharacterized protein</fullName>
    </submittedName>
</protein>
<accession>A0A4T0I2W2</accession>
<dbReference type="PANTHER" id="PTHR47979">
    <property type="entry name" value="DRAB11-RELATED"/>
    <property type="match status" value="1"/>
</dbReference>
<dbReference type="SMART" id="SM00174">
    <property type="entry name" value="RHO"/>
    <property type="match status" value="1"/>
</dbReference>
<dbReference type="SMART" id="SM00175">
    <property type="entry name" value="RAB"/>
    <property type="match status" value="1"/>
</dbReference>
<dbReference type="InterPro" id="IPR027417">
    <property type="entry name" value="P-loop_NTPase"/>
</dbReference>
<evidence type="ECO:0000256" key="3">
    <source>
        <dbReference type="ARBA" id="ARBA00022741"/>
    </source>
</evidence>
<dbReference type="PROSITE" id="PS51420">
    <property type="entry name" value="RHO"/>
    <property type="match status" value="1"/>
</dbReference>
<comment type="caution">
    <text evidence="5">The sequence shown here is derived from an EMBL/GenBank/DDBJ whole genome shotgun (WGS) entry which is preliminary data.</text>
</comment>
<sequence length="207" mass="23208">MDELGWKYILKYCIIGDAGVGKSCLLLRFTDDKFDKNTMTTLGVEFGCRIISVNDKERVKVQCWDTAGSEQFRSITRSYFRGAAGCLLVYSVGNRRSFENLDMWLDDIRRNADENLTVLVVANKTDIDMNQREVSVEEGVKWSEQRELQFLEVSAKSGQDVDQAFDKSAKAILAKLNHGAFKPRGSSSTSQGVLSLDQFTNKTSGCC</sequence>